<sequence>MKTIATHSGSFHADESLAVYMLKLLPEYEDAKLVRTRDNTIIESADIVVDVGGVYDPSRHRYDHHQREFVDTFDSDHSVRLSSAGLVYKHFGRRVIRQVLGWNSADQDEMVETIFMKVYNDLIQGYDGVDNGVPQYPVDIEPAYKDSTTISSRVAALNPWWNQPTDDYDERFLKAVALTGEEFSGKVKYLGQSWLPARKIVLEALENRKQAHPSGNIMVLDQFCPWKEYLHQLESEGSIPESELPYYVVYEDTSSQWRVQAVPIKPSSFASRKALPEPWRGIRDQELSTLAGIDGCVFVHASGFIGGCKTKDAALEMAIRSLGM</sequence>
<gene>
    <name evidence="2" type="ORF">BASA50_005177</name>
</gene>
<evidence type="ECO:0008006" key="4">
    <source>
        <dbReference type="Google" id="ProtNLM"/>
    </source>
</evidence>
<dbReference type="PANTHER" id="PTHR11215:SF1">
    <property type="entry name" value="MYG1 EXONUCLEASE"/>
    <property type="match status" value="1"/>
</dbReference>
<reference evidence="2 3" key="1">
    <citation type="submission" date="2021-02" db="EMBL/GenBank/DDBJ databases">
        <title>Variation within the Batrachochytrium salamandrivorans European outbreak.</title>
        <authorList>
            <person name="Kelly M."/>
            <person name="Pasmans F."/>
            <person name="Shea T.P."/>
            <person name="Munoz J.F."/>
            <person name="Carranza S."/>
            <person name="Cuomo C.A."/>
            <person name="Martel A."/>
        </authorList>
    </citation>
    <scope>NUCLEOTIDE SEQUENCE [LARGE SCALE GENOMIC DNA]</scope>
    <source>
        <strain evidence="2 3">AMFP18/2</strain>
    </source>
</reference>
<evidence type="ECO:0000256" key="1">
    <source>
        <dbReference type="ARBA" id="ARBA00010105"/>
    </source>
</evidence>
<dbReference type="Proteomes" id="UP001648503">
    <property type="component" value="Unassembled WGS sequence"/>
</dbReference>
<comment type="similarity">
    <text evidence="1">Belongs to the MYG1 family.</text>
</comment>
<dbReference type="Pfam" id="PF03690">
    <property type="entry name" value="MYG1_exonuc"/>
    <property type="match status" value="1"/>
</dbReference>
<name>A0ABQ8FDP5_9FUNG</name>
<keyword evidence="3" id="KW-1185">Reference proteome</keyword>
<dbReference type="EMBL" id="JAFCIX010000227">
    <property type="protein sequence ID" value="KAH6596473.1"/>
    <property type="molecule type" value="Genomic_DNA"/>
</dbReference>
<dbReference type="PANTHER" id="PTHR11215">
    <property type="entry name" value="METAL DEPENDENT HYDROLASE - RELATED"/>
    <property type="match status" value="1"/>
</dbReference>
<proteinExistence type="inferred from homology"/>
<evidence type="ECO:0000313" key="2">
    <source>
        <dbReference type="EMBL" id="KAH6596473.1"/>
    </source>
</evidence>
<evidence type="ECO:0000313" key="3">
    <source>
        <dbReference type="Proteomes" id="UP001648503"/>
    </source>
</evidence>
<protein>
    <recommendedName>
        <fullName evidence="4">Metal-dependent protein hydrolase</fullName>
    </recommendedName>
</protein>
<accession>A0ABQ8FDP5</accession>
<organism evidence="2 3">
    <name type="scientific">Batrachochytrium salamandrivorans</name>
    <dbReference type="NCBI Taxonomy" id="1357716"/>
    <lineage>
        <taxon>Eukaryota</taxon>
        <taxon>Fungi</taxon>
        <taxon>Fungi incertae sedis</taxon>
        <taxon>Chytridiomycota</taxon>
        <taxon>Chytridiomycota incertae sedis</taxon>
        <taxon>Chytridiomycetes</taxon>
        <taxon>Rhizophydiales</taxon>
        <taxon>Rhizophydiales incertae sedis</taxon>
        <taxon>Batrachochytrium</taxon>
    </lineage>
</organism>
<dbReference type="InterPro" id="IPR003226">
    <property type="entry name" value="MYG1_exonuclease"/>
</dbReference>
<comment type="caution">
    <text evidence="2">The sequence shown here is derived from an EMBL/GenBank/DDBJ whole genome shotgun (WGS) entry which is preliminary data.</text>
</comment>